<dbReference type="EC" id="2.3.1.258" evidence="1"/>
<dbReference type="Proteomes" id="UP001165960">
    <property type="component" value="Unassembled WGS sequence"/>
</dbReference>
<dbReference type="EMBL" id="QTSX02001425">
    <property type="protein sequence ID" value="KAJ9082700.1"/>
    <property type="molecule type" value="Genomic_DNA"/>
</dbReference>
<evidence type="ECO:0000313" key="2">
    <source>
        <dbReference type="Proteomes" id="UP001165960"/>
    </source>
</evidence>
<accession>A0ACC2U790</accession>
<comment type="caution">
    <text evidence="1">The sequence shown here is derived from an EMBL/GenBank/DDBJ whole genome shotgun (WGS) entry which is preliminary data.</text>
</comment>
<reference evidence="1" key="1">
    <citation type="submission" date="2022-04" db="EMBL/GenBank/DDBJ databases">
        <title>Genome of the entomopathogenic fungus Entomophthora muscae.</title>
        <authorList>
            <person name="Elya C."/>
            <person name="Lovett B.R."/>
            <person name="Lee E."/>
            <person name="Macias A.M."/>
            <person name="Hajek A.E."/>
            <person name="De Bivort B.L."/>
            <person name="Kasson M.T."/>
            <person name="De Fine Licht H.H."/>
            <person name="Stajich J.E."/>
        </authorList>
    </citation>
    <scope>NUCLEOTIDE SEQUENCE</scope>
    <source>
        <strain evidence="1">Berkeley</strain>
    </source>
</reference>
<organism evidence="1 2">
    <name type="scientific">Entomophthora muscae</name>
    <dbReference type="NCBI Taxonomy" id="34485"/>
    <lineage>
        <taxon>Eukaryota</taxon>
        <taxon>Fungi</taxon>
        <taxon>Fungi incertae sedis</taxon>
        <taxon>Zoopagomycota</taxon>
        <taxon>Entomophthoromycotina</taxon>
        <taxon>Entomophthoromycetes</taxon>
        <taxon>Entomophthorales</taxon>
        <taxon>Entomophthoraceae</taxon>
        <taxon>Entomophthora</taxon>
    </lineage>
</organism>
<keyword evidence="2" id="KW-1185">Reference proteome</keyword>
<proteinExistence type="predicted"/>
<keyword evidence="1" id="KW-0012">Acyltransferase</keyword>
<evidence type="ECO:0000313" key="1">
    <source>
        <dbReference type="EMBL" id="KAJ9082700.1"/>
    </source>
</evidence>
<name>A0ACC2U790_9FUNG</name>
<protein>
    <submittedName>
        <fullName evidence="1">N-acetyltransferase 5</fullName>
        <ecNumber evidence="1">2.3.1.258</ecNumber>
    </submittedName>
</protein>
<gene>
    <name evidence="1" type="primary">NAT5_1</name>
    <name evidence="1" type="ORF">DSO57_1002217</name>
</gene>
<keyword evidence="1" id="KW-0808">Transferase</keyword>
<sequence>MMTSENSNKQINNQRSALGVITANNVNQLRRLNSVLFPVHYSPQFYKDVIQAGELAKLCYFNDVCVGAVCCRKDNPERDQTLEKGQASLYLMTLGVLAPYRRLGLGSMMIKHVLEQCKADDSLVKIYLHVQTSNEDALKFYANYGFEQKEVVPSYYKNIQPADAILLERKLK</sequence>